<reference evidence="2" key="2">
    <citation type="submission" date="2020-09" db="EMBL/GenBank/DDBJ databases">
        <authorList>
            <person name="Sun Q."/>
            <person name="Zhou Y."/>
        </authorList>
    </citation>
    <scope>NUCLEOTIDE SEQUENCE</scope>
    <source>
        <strain evidence="2">CGMCC 1.15448</strain>
    </source>
</reference>
<dbReference type="PROSITE" id="PS51257">
    <property type="entry name" value="PROKAR_LIPOPROTEIN"/>
    <property type="match status" value="1"/>
</dbReference>
<protein>
    <recommendedName>
        <fullName evidence="4">Carboxypeptidase regulatory-like domain-containing protein</fullName>
    </recommendedName>
</protein>
<sequence>MKKLLSALTVTILTASLIGFIACNKDSSASNTTSGSNDIPPDITVTASLQGRVVDENGVPVQGAAVTSGTVSTTTDINGLFNFSNISLSSRFGYVQVVKSGYFTGSRSIITNSGASNYVTIQLTPRTATATFPAASGGTISVQPGDSAAFTANSIVSAATNAAYTGTVHVFATYLDPTAADLYKHMPGDLRGIGSDGKETALQSFGMLRVELEDDAGNKLQIASGQKATLTWAIPATLQSSAPATIPLWYFNDSTGRWIQQGSATRQGNNYVGTVSHFSWWNCDAPIGTVVFKLHVKDQYGNPIPHTYVEFTSSTMGTRGGYTDANGFAQGLILKGQALVMKVVTECGNVMGGINVGPALQDQDLGTVTINVNPVDLTLTGTVVDCSNNPVDSGMVNVTIDGLDYRAAVTKGAFTLPIVRCYATAANIPVTPTDFIGQQTGSTTTINAGSGQVKVGQLSACGITNTQFVTVTVNNATYNWTTPTPPNTITYQVSTGSIGTTPATFEQILASDNSTHRLSLNLTNLSGTGQYSAYMTLNAPNTNYAYGNPVTCNVTSFGAVGSFITGTLSGNLKDTITNTSYPLTGSLKVQRTQ</sequence>
<dbReference type="EMBL" id="BMJC01000006">
    <property type="protein sequence ID" value="GGB21668.1"/>
    <property type="molecule type" value="Genomic_DNA"/>
</dbReference>
<dbReference type="RefSeq" id="WP_188937297.1">
    <property type="nucleotide sequence ID" value="NZ_BMJC01000006.1"/>
</dbReference>
<reference evidence="2" key="1">
    <citation type="journal article" date="2014" name="Int. J. Syst. Evol. Microbiol.">
        <title>Complete genome sequence of Corynebacterium casei LMG S-19264T (=DSM 44701T), isolated from a smear-ripened cheese.</title>
        <authorList>
            <consortium name="US DOE Joint Genome Institute (JGI-PGF)"/>
            <person name="Walter F."/>
            <person name="Albersmeier A."/>
            <person name="Kalinowski J."/>
            <person name="Ruckert C."/>
        </authorList>
    </citation>
    <scope>NUCLEOTIDE SEQUENCE</scope>
    <source>
        <strain evidence="2">CGMCC 1.15448</strain>
    </source>
</reference>
<evidence type="ECO:0008006" key="4">
    <source>
        <dbReference type="Google" id="ProtNLM"/>
    </source>
</evidence>
<keyword evidence="1" id="KW-0732">Signal</keyword>
<keyword evidence="3" id="KW-1185">Reference proteome</keyword>
<proteinExistence type="predicted"/>
<dbReference type="InterPro" id="IPR008969">
    <property type="entry name" value="CarboxyPept-like_regulatory"/>
</dbReference>
<dbReference type="SUPFAM" id="SSF49464">
    <property type="entry name" value="Carboxypeptidase regulatory domain-like"/>
    <property type="match status" value="1"/>
</dbReference>
<name>A0A8J2XU02_9BACT</name>
<feature type="chain" id="PRO_5035243420" description="Carboxypeptidase regulatory-like domain-containing protein" evidence="1">
    <location>
        <begin position="22"/>
        <end position="593"/>
    </location>
</feature>
<comment type="caution">
    <text evidence="2">The sequence shown here is derived from an EMBL/GenBank/DDBJ whole genome shotgun (WGS) entry which is preliminary data.</text>
</comment>
<accession>A0A8J2XU02</accession>
<dbReference type="AlphaFoldDB" id="A0A8J2XU02"/>
<gene>
    <name evidence="2" type="ORF">GCM10011511_51860</name>
</gene>
<dbReference type="Proteomes" id="UP000607559">
    <property type="component" value="Unassembled WGS sequence"/>
</dbReference>
<evidence type="ECO:0000313" key="3">
    <source>
        <dbReference type="Proteomes" id="UP000607559"/>
    </source>
</evidence>
<evidence type="ECO:0000256" key="1">
    <source>
        <dbReference type="SAM" id="SignalP"/>
    </source>
</evidence>
<organism evidence="2 3">
    <name type="scientific">Puia dinghuensis</name>
    <dbReference type="NCBI Taxonomy" id="1792502"/>
    <lineage>
        <taxon>Bacteria</taxon>
        <taxon>Pseudomonadati</taxon>
        <taxon>Bacteroidota</taxon>
        <taxon>Chitinophagia</taxon>
        <taxon>Chitinophagales</taxon>
        <taxon>Chitinophagaceae</taxon>
        <taxon>Puia</taxon>
    </lineage>
</organism>
<feature type="signal peptide" evidence="1">
    <location>
        <begin position="1"/>
        <end position="21"/>
    </location>
</feature>
<evidence type="ECO:0000313" key="2">
    <source>
        <dbReference type="EMBL" id="GGB21668.1"/>
    </source>
</evidence>